<comment type="caution">
    <text evidence="4">The sequence shown here is derived from an EMBL/GenBank/DDBJ whole genome shotgun (WGS) entry which is preliminary data.</text>
</comment>
<accession>G7DX35</accession>
<dbReference type="STRING" id="764103.G7DX35"/>
<evidence type="ECO:0008006" key="6">
    <source>
        <dbReference type="Google" id="ProtNLM"/>
    </source>
</evidence>
<dbReference type="GO" id="GO:0010772">
    <property type="term" value="P:meiotic DNA recombinase assembly involved in reciprocal meiotic recombination"/>
    <property type="evidence" value="ECO:0007669"/>
    <property type="project" value="TreeGrafter"/>
</dbReference>
<evidence type="ECO:0000256" key="2">
    <source>
        <dbReference type="ARBA" id="ARBA00022763"/>
    </source>
</evidence>
<sequence>MATPRRGPLNSEATLAALREEVEELERQLAGRDADEIVREHTELLHAYHEVKEGAQTLISRVAESRQQTMADVYQEIGLDLDD</sequence>
<evidence type="ECO:0000313" key="4">
    <source>
        <dbReference type="EMBL" id="GAA95132.1"/>
    </source>
</evidence>
<comment type="similarity">
    <text evidence="1">Belongs to the SWI5/SAE3 family.</text>
</comment>
<dbReference type="FunCoup" id="G7DX35">
    <property type="interactions" value="61"/>
</dbReference>
<dbReference type="eggNOG" id="ENOG502R2MV">
    <property type="taxonomic scope" value="Eukaryota"/>
</dbReference>
<evidence type="ECO:0000256" key="1">
    <source>
        <dbReference type="ARBA" id="ARBA00008060"/>
    </source>
</evidence>
<dbReference type="AlphaFoldDB" id="G7DX35"/>
<reference evidence="4 5" key="1">
    <citation type="journal article" date="2011" name="J. Gen. Appl. Microbiol.">
        <title>Draft genome sequencing of the enigmatic basidiomycete Mixia osmundae.</title>
        <authorList>
            <person name="Nishida H."/>
            <person name="Nagatsuka Y."/>
            <person name="Sugiyama J."/>
        </authorList>
    </citation>
    <scope>NUCLEOTIDE SEQUENCE [LARGE SCALE GENOMIC DNA]</scope>
    <source>
        <strain evidence="5">CBS 9802 / IAM 14324 / JCM 22182 / KY 12970</strain>
    </source>
</reference>
<reference evidence="4 5" key="2">
    <citation type="journal article" date="2012" name="Open Biol.">
        <title>Characteristics of nucleosomes and linker DNA regions on the genome of the basidiomycete Mixia osmundae revealed by mono- and dinucleosome mapping.</title>
        <authorList>
            <person name="Nishida H."/>
            <person name="Kondo S."/>
            <person name="Matsumoto T."/>
            <person name="Suzuki Y."/>
            <person name="Yoshikawa H."/>
            <person name="Taylor T.D."/>
            <person name="Sugiyama J."/>
        </authorList>
    </citation>
    <scope>NUCLEOTIDE SEQUENCE [LARGE SCALE GENOMIC DNA]</scope>
    <source>
        <strain evidence="5">CBS 9802 / IAM 14324 / JCM 22182 / KY 12970</strain>
    </source>
</reference>
<dbReference type="GO" id="GO:0034974">
    <property type="term" value="C:Swi5-Swi2 complex"/>
    <property type="evidence" value="ECO:0007669"/>
    <property type="project" value="TreeGrafter"/>
</dbReference>
<dbReference type="InterPro" id="IPR010760">
    <property type="entry name" value="DNA-repair_Swi5"/>
</dbReference>
<dbReference type="GO" id="GO:0000709">
    <property type="term" value="P:meiotic joint molecule formation"/>
    <property type="evidence" value="ECO:0007669"/>
    <property type="project" value="TreeGrafter"/>
</dbReference>
<protein>
    <recommendedName>
        <fullName evidence="6">DNA repair protein SWI5 homolog</fullName>
    </recommendedName>
</protein>
<evidence type="ECO:0000313" key="5">
    <source>
        <dbReference type="Proteomes" id="UP000009131"/>
    </source>
</evidence>
<dbReference type="PANTHER" id="PTHR28529">
    <property type="entry name" value="DNA REPAIR PROTEIN SWI5 HOMOLOG"/>
    <property type="match status" value="1"/>
</dbReference>
<evidence type="ECO:0000256" key="3">
    <source>
        <dbReference type="ARBA" id="ARBA00023204"/>
    </source>
</evidence>
<dbReference type="Gene3D" id="1.20.5.170">
    <property type="match status" value="1"/>
</dbReference>
<organism evidence="4 5">
    <name type="scientific">Mixia osmundae (strain CBS 9802 / IAM 14324 / JCM 22182 / KY 12970)</name>
    <dbReference type="NCBI Taxonomy" id="764103"/>
    <lineage>
        <taxon>Eukaryota</taxon>
        <taxon>Fungi</taxon>
        <taxon>Dikarya</taxon>
        <taxon>Basidiomycota</taxon>
        <taxon>Pucciniomycotina</taxon>
        <taxon>Mixiomycetes</taxon>
        <taxon>Mixiales</taxon>
        <taxon>Mixiaceae</taxon>
        <taxon>Mixia</taxon>
    </lineage>
</organism>
<dbReference type="RefSeq" id="XP_014566636.1">
    <property type="nucleotide sequence ID" value="XM_014711150.1"/>
</dbReference>
<gene>
    <name evidence="4" type="primary">Mo01787</name>
    <name evidence="4" type="ORF">E5Q_01787</name>
</gene>
<dbReference type="Pfam" id="PF07061">
    <property type="entry name" value="Swi5"/>
    <property type="match status" value="1"/>
</dbReference>
<dbReference type="Proteomes" id="UP000009131">
    <property type="component" value="Unassembled WGS sequence"/>
</dbReference>
<dbReference type="PANTHER" id="PTHR28529:SF2">
    <property type="entry name" value="DNA REPAIR PROTEIN SWI5 HOMOLOG"/>
    <property type="match status" value="1"/>
</dbReference>
<name>G7DX35_MIXOS</name>
<dbReference type="HOGENOM" id="CLU_106110_4_0_1"/>
<dbReference type="GO" id="GO:0032798">
    <property type="term" value="C:Swi5-Sfr1 complex"/>
    <property type="evidence" value="ECO:0007669"/>
    <property type="project" value="TreeGrafter"/>
</dbReference>
<dbReference type="InParanoid" id="G7DX35"/>
<proteinExistence type="inferred from homology"/>
<keyword evidence="5" id="KW-1185">Reference proteome</keyword>
<keyword evidence="3" id="KW-0234">DNA repair</keyword>
<dbReference type="EMBL" id="BABT02000054">
    <property type="protein sequence ID" value="GAA95132.1"/>
    <property type="molecule type" value="Genomic_DNA"/>
</dbReference>
<dbReference type="OrthoDB" id="255837at2759"/>
<keyword evidence="2" id="KW-0227">DNA damage</keyword>